<dbReference type="EMBL" id="CH954177">
    <property type="protein sequence ID" value="KQS70454.1"/>
    <property type="molecule type" value="Genomic_DNA"/>
</dbReference>
<evidence type="ECO:0000256" key="1">
    <source>
        <dbReference type="SAM" id="MobiDB-lite"/>
    </source>
</evidence>
<protein>
    <submittedName>
        <fullName evidence="2">Uncharacterized protein</fullName>
    </submittedName>
</protein>
<dbReference type="Proteomes" id="UP000008711">
    <property type="component" value="Unassembled WGS sequence"/>
</dbReference>
<dbReference type="AlphaFoldDB" id="A0A0Q5WAE7"/>
<keyword evidence="3" id="KW-1185">Reference proteome</keyword>
<feature type="region of interest" description="Disordered" evidence="1">
    <location>
        <begin position="85"/>
        <end position="107"/>
    </location>
</feature>
<dbReference type="OrthoDB" id="7868165at2759"/>
<reference evidence="2 3" key="2">
    <citation type="journal article" date="2008" name="Bioinformatics">
        <title>Assembly reconciliation.</title>
        <authorList>
            <person name="Zimin A.V."/>
            <person name="Smith D.R."/>
            <person name="Sutton G."/>
            <person name="Yorke J.A."/>
        </authorList>
    </citation>
    <scope>NUCLEOTIDE SEQUENCE [LARGE SCALE GENOMIC DNA]</scope>
    <source>
        <strain evidence="2 3">TSC#14021-0224.01</strain>
    </source>
</reference>
<reference evidence="2 3" key="1">
    <citation type="journal article" date="2007" name="Nature">
        <title>Evolution of genes and genomes on the Drosophila phylogeny.</title>
        <authorList>
            <consortium name="Drosophila 12 Genomes Consortium"/>
            <person name="Clark A.G."/>
            <person name="Eisen M.B."/>
            <person name="Smith D.R."/>
            <person name="Bergman C.M."/>
            <person name="Oliver B."/>
            <person name="Markow T.A."/>
            <person name="Kaufman T.C."/>
            <person name="Kellis M."/>
            <person name="Gelbart W."/>
            <person name="Iyer V.N."/>
            <person name="Pollard D.A."/>
            <person name="Sackton T.B."/>
            <person name="Larracuente A.M."/>
            <person name="Singh N.D."/>
            <person name="Abad J.P."/>
            <person name="Abt D.N."/>
            <person name="Adryan B."/>
            <person name="Aguade M."/>
            <person name="Akashi H."/>
            <person name="Anderson W.W."/>
            <person name="Aquadro C.F."/>
            <person name="Ardell D.H."/>
            <person name="Arguello R."/>
            <person name="Artieri C.G."/>
            <person name="Barbash D.A."/>
            <person name="Barker D."/>
            <person name="Barsanti P."/>
            <person name="Batterham P."/>
            <person name="Batzoglou S."/>
            <person name="Begun D."/>
            <person name="Bhutkar A."/>
            <person name="Blanco E."/>
            <person name="Bosak S.A."/>
            <person name="Bradley R.K."/>
            <person name="Brand A.D."/>
            <person name="Brent M.R."/>
            <person name="Brooks A.N."/>
            <person name="Brown R.H."/>
            <person name="Butlin R.K."/>
            <person name="Caggese C."/>
            <person name="Calvi B.R."/>
            <person name="Bernardo de Carvalho A."/>
            <person name="Caspi A."/>
            <person name="Castrezana S."/>
            <person name="Celniker S.E."/>
            <person name="Chang J.L."/>
            <person name="Chapple C."/>
            <person name="Chatterji S."/>
            <person name="Chinwalla A."/>
            <person name="Civetta A."/>
            <person name="Clifton S.W."/>
            <person name="Comeron J.M."/>
            <person name="Costello J.C."/>
            <person name="Coyne J.A."/>
            <person name="Daub J."/>
            <person name="David R.G."/>
            <person name="Delcher A.L."/>
            <person name="Delehaunty K."/>
            <person name="Do C.B."/>
            <person name="Ebling H."/>
            <person name="Edwards K."/>
            <person name="Eickbush T."/>
            <person name="Evans J.D."/>
            <person name="Filipski A."/>
            <person name="Findeiss S."/>
            <person name="Freyhult E."/>
            <person name="Fulton L."/>
            <person name="Fulton R."/>
            <person name="Garcia A.C."/>
            <person name="Gardiner A."/>
            <person name="Garfield D.A."/>
            <person name="Garvin B.E."/>
            <person name="Gibson G."/>
            <person name="Gilbert D."/>
            <person name="Gnerre S."/>
            <person name="Godfrey J."/>
            <person name="Good R."/>
            <person name="Gotea V."/>
            <person name="Gravely B."/>
            <person name="Greenberg A.J."/>
            <person name="Griffiths-Jones S."/>
            <person name="Gross S."/>
            <person name="Guigo R."/>
            <person name="Gustafson E.A."/>
            <person name="Haerty W."/>
            <person name="Hahn M.W."/>
            <person name="Halligan D.L."/>
            <person name="Halpern A.L."/>
            <person name="Halter G.M."/>
            <person name="Han M.V."/>
            <person name="Heger A."/>
            <person name="Hillier L."/>
            <person name="Hinrichs A.S."/>
            <person name="Holmes I."/>
            <person name="Hoskins R.A."/>
            <person name="Hubisz M.J."/>
            <person name="Hultmark D."/>
            <person name="Huntley M.A."/>
            <person name="Jaffe D.B."/>
            <person name="Jagadeeshan S."/>
            <person name="Jeck W.R."/>
            <person name="Johnson J."/>
            <person name="Jones C.D."/>
            <person name="Jordan W.C."/>
            <person name="Karpen G.H."/>
            <person name="Kataoka E."/>
            <person name="Keightley P.D."/>
            <person name="Kheradpour P."/>
            <person name="Kirkness E.F."/>
            <person name="Koerich L.B."/>
            <person name="Kristiansen K."/>
            <person name="Kudrna D."/>
            <person name="Kulathinal R.J."/>
            <person name="Kumar S."/>
            <person name="Kwok R."/>
            <person name="Lander E."/>
            <person name="Langley C.H."/>
            <person name="Lapoint R."/>
            <person name="Lazzaro B.P."/>
            <person name="Lee S.J."/>
            <person name="Levesque L."/>
            <person name="Li R."/>
            <person name="Lin C.F."/>
            <person name="Lin M.F."/>
            <person name="Lindblad-Toh K."/>
            <person name="Llopart A."/>
            <person name="Long M."/>
            <person name="Low L."/>
            <person name="Lozovsky E."/>
            <person name="Lu J."/>
            <person name="Luo M."/>
            <person name="Machado C.A."/>
            <person name="Makalowski W."/>
            <person name="Marzo M."/>
            <person name="Matsuda M."/>
            <person name="Matzkin L."/>
            <person name="McAllister B."/>
            <person name="McBride C.S."/>
            <person name="McKernan B."/>
            <person name="McKernan K."/>
            <person name="Mendez-Lago M."/>
            <person name="Minx P."/>
            <person name="Mollenhauer M.U."/>
            <person name="Montooth K."/>
            <person name="Mount S.M."/>
            <person name="Mu X."/>
            <person name="Myers E."/>
            <person name="Negre B."/>
            <person name="Newfeld S."/>
            <person name="Nielsen R."/>
            <person name="Noor M.A."/>
            <person name="O'Grady P."/>
            <person name="Pachter L."/>
            <person name="Papaceit M."/>
            <person name="Parisi M.J."/>
            <person name="Parisi M."/>
            <person name="Parts L."/>
            <person name="Pedersen J.S."/>
            <person name="Pesole G."/>
            <person name="Phillippy A.M."/>
            <person name="Ponting C.P."/>
            <person name="Pop M."/>
            <person name="Porcelli D."/>
            <person name="Powell J.R."/>
            <person name="Prohaska S."/>
            <person name="Pruitt K."/>
            <person name="Puig M."/>
            <person name="Quesneville H."/>
            <person name="Ram K.R."/>
            <person name="Rand D."/>
            <person name="Rasmussen M.D."/>
            <person name="Reed L.K."/>
            <person name="Reenan R."/>
            <person name="Reily A."/>
            <person name="Remington K.A."/>
            <person name="Rieger T.T."/>
            <person name="Ritchie M.G."/>
            <person name="Robin C."/>
            <person name="Rogers Y.H."/>
            <person name="Rohde C."/>
            <person name="Rozas J."/>
            <person name="Rubenfield M.J."/>
            <person name="Ruiz A."/>
            <person name="Russo S."/>
            <person name="Salzberg S.L."/>
            <person name="Sanchez-Gracia A."/>
            <person name="Saranga D.J."/>
            <person name="Sato H."/>
            <person name="Schaeffer S.W."/>
            <person name="Schatz M.C."/>
            <person name="Schlenke T."/>
            <person name="Schwartz R."/>
            <person name="Segarra C."/>
            <person name="Singh R.S."/>
            <person name="Sirot L."/>
            <person name="Sirota M."/>
            <person name="Sisneros N.B."/>
            <person name="Smith C.D."/>
            <person name="Smith T.F."/>
            <person name="Spieth J."/>
            <person name="Stage D.E."/>
            <person name="Stark A."/>
            <person name="Stephan W."/>
            <person name="Strausberg R.L."/>
            <person name="Strempel S."/>
            <person name="Sturgill D."/>
            <person name="Sutton G."/>
            <person name="Sutton G.G."/>
            <person name="Tao W."/>
            <person name="Teichmann S."/>
            <person name="Tobari Y.N."/>
            <person name="Tomimura Y."/>
            <person name="Tsolas J.M."/>
            <person name="Valente V.L."/>
            <person name="Venter E."/>
            <person name="Venter J.C."/>
            <person name="Vicario S."/>
            <person name="Vieira F.G."/>
            <person name="Vilella A.J."/>
            <person name="Villasante A."/>
            <person name="Walenz B."/>
            <person name="Wang J."/>
            <person name="Wasserman M."/>
            <person name="Watts T."/>
            <person name="Wilson D."/>
            <person name="Wilson R.K."/>
            <person name="Wing R.A."/>
            <person name="Wolfner M.F."/>
            <person name="Wong A."/>
            <person name="Wong G.K."/>
            <person name="Wu C.I."/>
            <person name="Wu G."/>
            <person name="Yamamoto D."/>
            <person name="Yang H.P."/>
            <person name="Yang S.P."/>
            <person name="Yorke J.A."/>
            <person name="Yoshida K."/>
            <person name="Zdobnov E."/>
            <person name="Zhang P."/>
            <person name="Zhang Y."/>
            <person name="Zimin A.V."/>
            <person name="Baldwin J."/>
            <person name="Abdouelleil A."/>
            <person name="Abdulkadir J."/>
            <person name="Abebe A."/>
            <person name="Abera B."/>
            <person name="Abreu J."/>
            <person name="Acer S.C."/>
            <person name="Aftuck L."/>
            <person name="Alexander A."/>
            <person name="An P."/>
            <person name="Anderson E."/>
            <person name="Anderson S."/>
            <person name="Arachi H."/>
            <person name="Azer M."/>
            <person name="Bachantsang P."/>
            <person name="Barry A."/>
            <person name="Bayul T."/>
            <person name="Berlin A."/>
            <person name="Bessette D."/>
            <person name="Bloom T."/>
            <person name="Blye J."/>
            <person name="Boguslavskiy L."/>
            <person name="Bonnet C."/>
            <person name="Boukhgalter B."/>
            <person name="Bourzgui I."/>
            <person name="Brown A."/>
            <person name="Cahill P."/>
            <person name="Channer S."/>
            <person name="Cheshatsang Y."/>
            <person name="Chuda L."/>
            <person name="Citroen M."/>
            <person name="Collymore A."/>
            <person name="Cooke P."/>
            <person name="Costello M."/>
            <person name="D'Aco K."/>
            <person name="Daza R."/>
            <person name="De Haan G."/>
            <person name="DeGray S."/>
            <person name="DeMaso C."/>
            <person name="Dhargay N."/>
            <person name="Dooley K."/>
            <person name="Dooley E."/>
            <person name="Doricent M."/>
            <person name="Dorje P."/>
            <person name="Dorjee K."/>
            <person name="Dupes A."/>
            <person name="Elong R."/>
            <person name="Falk J."/>
            <person name="Farina A."/>
            <person name="Faro S."/>
            <person name="Ferguson D."/>
            <person name="Fisher S."/>
            <person name="Foley C.D."/>
            <person name="Franke A."/>
            <person name="Friedrich D."/>
            <person name="Gadbois L."/>
            <person name="Gearin G."/>
            <person name="Gearin C.R."/>
            <person name="Giannoukos G."/>
            <person name="Goode T."/>
            <person name="Graham J."/>
            <person name="Grandbois E."/>
            <person name="Grewal S."/>
            <person name="Gyaltsen K."/>
            <person name="Hafez N."/>
            <person name="Hagos B."/>
            <person name="Hall J."/>
            <person name="Henson C."/>
            <person name="Hollinger A."/>
            <person name="Honan T."/>
            <person name="Huard M.D."/>
            <person name="Hughes L."/>
            <person name="Hurhula B."/>
            <person name="Husby M.E."/>
            <person name="Kamat A."/>
            <person name="Kanga B."/>
            <person name="Kashin S."/>
            <person name="Khazanovich D."/>
            <person name="Kisner P."/>
            <person name="Lance K."/>
            <person name="Lara M."/>
            <person name="Lee W."/>
            <person name="Lennon N."/>
            <person name="Letendre F."/>
            <person name="LeVine R."/>
            <person name="Lipovsky A."/>
            <person name="Liu X."/>
            <person name="Liu J."/>
            <person name="Liu S."/>
            <person name="Lokyitsang T."/>
            <person name="Lokyitsang Y."/>
            <person name="Lubonja R."/>
            <person name="Lui A."/>
            <person name="MacDonald P."/>
            <person name="Magnisalis V."/>
            <person name="Maru K."/>
            <person name="Matthews C."/>
            <person name="McCusker W."/>
            <person name="McDonough S."/>
            <person name="Mehta T."/>
            <person name="Meldrim J."/>
            <person name="Meneus L."/>
            <person name="Mihai O."/>
            <person name="Mihalev A."/>
            <person name="Mihova T."/>
            <person name="Mittelman R."/>
            <person name="Mlenga V."/>
            <person name="Montmayeur A."/>
            <person name="Mulrain L."/>
            <person name="Navidi A."/>
            <person name="Naylor J."/>
            <person name="Negash T."/>
            <person name="Nguyen T."/>
            <person name="Nguyen N."/>
            <person name="Nicol R."/>
            <person name="Norbu C."/>
            <person name="Norbu N."/>
            <person name="Novod N."/>
            <person name="O'Neill B."/>
            <person name="Osman S."/>
            <person name="Markiewicz E."/>
            <person name="Oyono O.L."/>
            <person name="Patti C."/>
            <person name="Phunkhang P."/>
            <person name="Pierre F."/>
            <person name="Priest M."/>
            <person name="Raghuraman S."/>
            <person name="Rege F."/>
            <person name="Reyes R."/>
            <person name="Rise C."/>
            <person name="Rogov P."/>
            <person name="Ross K."/>
            <person name="Ryan E."/>
            <person name="Settipalli S."/>
            <person name="Shea T."/>
            <person name="Sherpa N."/>
            <person name="Shi L."/>
            <person name="Shih D."/>
            <person name="Sparrow T."/>
            <person name="Spaulding J."/>
            <person name="Stalker J."/>
            <person name="Stange-Thomann N."/>
            <person name="Stavropoulos S."/>
            <person name="Stone C."/>
            <person name="Strader C."/>
            <person name="Tesfaye S."/>
            <person name="Thomson T."/>
            <person name="Thoulutsang Y."/>
            <person name="Thoulutsang D."/>
            <person name="Topham K."/>
            <person name="Topping I."/>
            <person name="Tsamla T."/>
            <person name="Vassiliev H."/>
            <person name="Vo A."/>
            <person name="Wangchuk T."/>
            <person name="Wangdi T."/>
            <person name="Weiand M."/>
            <person name="Wilkinson J."/>
            <person name="Wilson A."/>
            <person name="Yadav S."/>
            <person name="Young G."/>
            <person name="Yu Q."/>
            <person name="Zembek L."/>
            <person name="Zhong D."/>
            <person name="Zimmer A."/>
            <person name="Zwirko Z."/>
            <person name="Jaffe D.B."/>
            <person name="Alvarez P."/>
            <person name="Brockman W."/>
            <person name="Butler J."/>
            <person name="Chin C."/>
            <person name="Gnerre S."/>
            <person name="Grabherr M."/>
            <person name="Kleber M."/>
            <person name="Mauceli E."/>
            <person name="MacCallum I."/>
        </authorList>
    </citation>
    <scope>NUCLEOTIDE SEQUENCE [LARGE SCALE GENOMIC DNA]</scope>
    <source>
        <strain evidence="2 3">TSC#14021-0224.01</strain>
    </source>
</reference>
<sequence>MNKEGSRRKRQRFTESLRDMLLNLGIHNRRDWFEYIEKTNSHHAPLISLNCQGIGKRCLVFTLGGSEPADRMLLITGYQYQVAPISTWTPTPPPPPAERSVSAETSP</sequence>
<accession>A0A0Q5WAE7</accession>
<proteinExistence type="predicted"/>
<evidence type="ECO:0000313" key="3">
    <source>
        <dbReference type="Proteomes" id="UP000008711"/>
    </source>
</evidence>
<name>A0A0Q5WAE7_DROER</name>
<gene>
    <name evidence="2" type="primary">Dere\GG26333</name>
    <name evidence="2" type="synonym">GG26333</name>
    <name evidence="2" type="ORF">Dere_GG26333</name>
</gene>
<organism evidence="2 3">
    <name type="scientific">Drosophila erecta</name>
    <name type="common">Fruit fly</name>
    <dbReference type="NCBI Taxonomy" id="7220"/>
    <lineage>
        <taxon>Eukaryota</taxon>
        <taxon>Metazoa</taxon>
        <taxon>Ecdysozoa</taxon>
        <taxon>Arthropoda</taxon>
        <taxon>Hexapoda</taxon>
        <taxon>Insecta</taxon>
        <taxon>Pterygota</taxon>
        <taxon>Neoptera</taxon>
        <taxon>Endopterygota</taxon>
        <taxon>Diptera</taxon>
        <taxon>Brachycera</taxon>
        <taxon>Muscomorpha</taxon>
        <taxon>Ephydroidea</taxon>
        <taxon>Drosophilidae</taxon>
        <taxon>Drosophila</taxon>
        <taxon>Sophophora</taxon>
    </lineage>
</organism>
<evidence type="ECO:0000313" key="2">
    <source>
        <dbReference type="EMBL" id="KQS70454.1"/>
    </source>
</evidence>